<reference evidence="2 3" key="1">
    <citation type="journal article" date="2017" name="Int. J. Parasitol.">
        <title>The genome of the protozoan parasite Cystoisospora suis and a reverse vaccinology approach to identify vaccine candidates.</title>
        <authorList>
            <person name="Palmieri N."/>
            <person name="Shrestha A."/>
            <person name="Ruttkowski B."/>
            <person name="Beck T."/>
            <person name="Vogl C."/>
            <person name="Tomley F."/>
            <person name="Blake D.P."/>
            <person name="Joachim A."/>
        </authorList>
    </citation>
    <scope>NUCLEOTIDE SEQUENCE [LARGE SCALE GENOMIC DNA]</scope>
    <source>
        <strain evidence="2 3">Wien I</strain>
    </source>
</reference>
<feature type="compositionally biased region" description="Basic and acidic residues" evidence="1">
    <location>
        <begin position="461"/>
        <end position="473"/>
    </location>
</feature>
<feature type="region of interest" description="Disordered" evidence="1">
    <location>
        <begin position="363"/>
        <end position="480"/>
    </location>
</feature>
<feature type="compositionally biased region" description="Basic and acidic residues" evidence="1">
    <location>
        <begin position="77"/>
        <end position="86"/>
    </location>
</feature>
<keyword evidence="3" id="KW-1185">Reference proteome</keyword>
<comment type="caution">
    <text evidence="2">The sequence shown here is derived from an EMBL/GenBank/DDBJ whole genome shotgun (WGS) entry which is preliminary data.</text>
</comment>
<protein>
    <submittedName>
        <fullName evidence="2">Transmembrane protein</fullName>
    </submittedName>
</protein>
<dbReference type="GeneID" id="94432905"/>
<dbReference type="AlphaFoldDB" id="A0A2C6KJN5"/>
<evidence type="ECO:0000313" key="3">
    <source>
        <dbReference type="Proteomes" id="UP000221165"/>
    </source>
</evidence>
<feature type="compositionally biased region" description="Low complexity" evidence="1">
    <location>
        <begin position="363"/>
        <end position="388"/>
    </location>
</feature>
<feature type="compositionally biased region" description="Low complexity" evidence="1">
    <location>
        <begin position="167"/>
        <end position="179"/>
    </location>
</feature>
<feature type="compositionally biased region" description="Basic and acidic residues" evidence="1">
    <location>
        <begin position="410"/>
        <end position="420"/>
    </location>
</feature>
<sequence length="526" mass="56107">PQAVEHGVKRDEPNEEVSPDRHVKSPALGAPSEADAERRESPEEVGHEEEPDEASEGETLPGGDVKSPALGAPSEADTERTESPEEVREEETQDEASEGEASPDTDGGISPLGAPSEADTERSESPEEAGHERRHEDRGDGVARNRDVDEAAEKPSPEMEAGKPEYPSVAVAFSSSPSADTRAPRETGTALVPPRKTDGPARKQTAEGLPPHSAGHKEDSAAVVASPLQGLFFNVDRAASAGSSDTPLNREGIIFNPTVIDQLIAAIAAQVENRDGSAPLFLPSICPACKVEIVTYAPIHLPDIGEGREFERARQQLNYLQARHTPQDFPEESRDNAEPSRPRAPVDGMSRTAGVASFIRVESAQSPSTPATAQSQSSTLESSSVLEPPEARDLPQDLQQTVTAVQTRAGDSRESTSSENRRKRPKELRGLSTDTRNTQAVVLQEGGLSRVSSSLKASRPTKHEIAPSADDPKPPGVHRSRLEAGEEEGVFVVMFACFPEGKGDTSLMVANLEVRVSSEMPTPVTA</sequence>
<feature type="compositionally biased region" description="Acidic residues" evidence="1">
    <location>
        <begin position="87"/>
        <end position="103"/>
    </location>
</feature>
<feature type="non-terminal residue" evidence="2">
    <location>
        <position position="1"/>
    </location>
</feature>
<dbReference type="OrthoDB" id="332693at2759"/>
<feature type="compositionally biased region" description="Basic and acidic residues" evidence="1">
    <location>
        <begin position="331"/>
        <end position="341"/>
    </location>
</feature>
<dbReference type="EMBL" id="MIGC01005777">
    <property type="protein sequence ID" value="PHJ16603.1"/>
    <property type="molecule type" value="Genomic_DNA"/>
</dbReference>
<dbReference type="RefSeq" id="XP_067918329.1">
    <property type="nucleotide sequence ID" value="XM_068069694.1"/>
</dbReference>
<feature type="region of interest" description="Disordered" evidence="1">
    <location>
        <begin position="323"/>
        <end position="350"/>
    </location>
</feature>
<dbReference type="Proteomes" id="UP000221165">
    <property type="component" value="Unassembled WGS sequence"/>
</dbReference>
<dbReference type="VEuPathDB" id="ToxoDB:CSUI_009580"/>
<organism evidence="2 3">
    <name type="scientific">Cystoisospora suis</name>
    <dbReference type="NCBI Taxonomy" id="483139"/>
    <lineage>
        <taxon>Eukaryota</taxon>
        <taxon>Sar</taxon>
        <taxon>Alveolata</taxon>
        <taxon>Apicomplexa</taxon>
        <taxon>Conoidasida</taxon>
        <taxon>Coccidia</taxon>
        <taxon>Eucoccidiorida</taxon>
        <taxon>Eimeriorina</taxon>
        <taxon>Sarcocystidae</taxon>
        <taxon>Cystoisospora</taxon>
    </lineage>
</organism>
<evidence type="ECO:0000256" key="1">
    <source>
        <dbReference type="SAM" id="MobiDB-lite"/>
    </source>
</evidence>
<feature type="compositionally biased region" description="Polar residues" evidence="1">
    <location>
        <begin position="397"/>
        <end position="406"/>
    </location>
</feature>
<feature type="compositionally biased region" description="Polar residues" evidence="1">
    <location>
        <begin position="432"/>
        <end position="441"/>
    </location>
</feature>
<accession>A0A2C6KJN5</accession>
<keyword evidence="2" id="KW-0472">Membrane</keyword>
<feature type="compositionally biased region" description="Acidic residues" evidence="1">
    <location>
        <begin position="46"/>
        <end position="56"/>
    </location>
</feature>
<proteinExistence type="predicted"/>
<keyword evidence="2" id="KW-0812">Transmembrane</keyword>
<gene>
    <name evidence="2" type="ORF">CSUI_009580</name>
</gene>
<evidence type="ECO:0000313" key="2">
    <source>
        <dbReference type="EMBL" id="PHJ16603.1"/>
    </source>
</evidence>
<feature type="compositionally biased region" description="Basic and acidic residues" evidence="1">
    <location>
        <begin position="35"/>
        <end position="45"/>
    </location>
</feature>
<feature type="compositionally biased region" description="Basic and acidic residues" evidence="1">
    <location>
        <begin position="1"/>
        <end position="23"/>
    </location>
</feature>
<feature type="compositionally biased region" description="Basic and acidic residues" evidence="1">
    <location>
        <begin position="195"/>
        <end position="205"/>
    </location>
</feature>
<feature type="compositionally biased region" description="Basic and acidic residues" evidence="1">
    <location>
        <begin position="119"/>
        <end position="163"/>
    </location>
</feature>
<feature type="region of interest" description="Disordered" evidence="1">
    <location>
        <begin position="1"/>
        <end position="219"/>
    </location>
</feature>
<name>A0A2C6KJN5_9APIC</name>